<dbReference type="RefSeq" id="WP_143075925.1">
    <property type="nucleotide sequence ID" value="NZ_FOXQ01000015.1"/>
</dbReference>
<accession>A0A1I5Z134</accession>
<reference evidence="1 2" key="1">
    <citation type="submission" date="2016-10" db="EMBL/GenBank/DDBJ databases">
        <authorList>
            <person name="de Groot N.N."/>
        </authorList>
    </citation>
    <scope>NUCLEOTIDE SEQUENCE [LARGE SCALE GENOMIC DNA]</scope>
    <source>
        <strain evidence="1 2">DSM 28286</strain>
    </source>
</reference>
<name>A0A1I5Z134_9BACT</name>
<dbReference type="Proteomes" id="UP000199031">
    <property type="component" value="Unassembled WGS sequence"/>
</dbReference>
<evidence type="ECO:0000313" key="2">
    <source>
        <dbReference type="Proteomes" id="UP000199031"/>
    </source>
</evidence>
<protein>
    <submittedName>
        <fullName evidence="1">Uncharacterized protein</fullName>
    </submittedName>
</protein>
<proteinExistence type="predicted"/>
<sequence>MKIPALLMLALMFTAPHDTGENILAKMHAKYAGKWMKSFSFTQTTESYRNDSLIKTSTLV</sequence>
<dbReference type="OrthoDB" id="1091975at2"/>
<dbReference type="AlphaFoldDB" id="A0A1I5Z134"/>
<organism evidence="1 2">
    <name type="scientific">Parafilimonas terrae</name>
    <dbReference type="NCBI Taxonomy" id="1465490"/>
    <lineage>
        <taxon>Bacteria</taxon>
        <taxon>Pseudomonadati</taxon>
        <taxon>Bacteroidota</taxon>
        <taxon>Chitinophagia</taxon>
        <taxon>Chitinophagales</taxon>
        <taxon>Chitinophagaceae</taxon>
        <taxon>Parafilimonas</taxon>
    </lineage>
</organism>
<keyword evidence="2" id="KW-1185">Reference proteome</keyword>
<dbReference type="EMBL" id="FOXQ01000015">
    <property type="protein sequence ID" value="SFQ50214.1"/>
    <property type="molecule type" value="Genomic_DNA"/>
</dbReference>
<gene>
    <name evidence="1" type="ORF">SAMN05444277_11571</name>
</gene>
<evidence type="ECO:0000313" key="1">
    <source>
        <dbReference type="EMBL" id="SFQ50214.1"/>
    </source>
</evidence>
<dbReference type="STRING" id="1465490.SAMN05444277_11571"/>